<dbReference type="PANTHER" id="PTHR43201:SF5">
    <property type="entry name" value="MEDIUM-CHAIN ACYL-COA LIGASE ACSF2, MITOCHONDRIAL"/>
    <property type="match status" value="1"/>
</dbReference>
<dbReference type="Pfam" id="PF13193">
    <property type="entry name" value="AMP-binding_C"/>
    <property type="match status" value="1"/>
</dbReference>
<dbReference type="InterPro" id="IPR045851">
    <property type="entry name" value="AMP-bd_C_sf"/>
</dbReference>
<gene>
    <name evidence="6" type="ORF">I7412_29815</name>
</gene>
<evidence type="ECO:0000313" key="6">
    <source>
        <dbReference type="EMBL" id="MBL7631283.1"/>
    </source>
</evidence>
<sequence length="547" mass="55918">MVTEALAGFPRVRAADAARYRALGLWDDRALADGVEAAAARRPGASALVDGAGRLTYAELAAAVRAGLATLAGRGIGAGDGVVLVSGNTRHGVIAYHALARAGVTLVVLDRRCGEADLLVALDSLPAGAPVLLPTAEADRLAGALTGVPVVPLELFGAASAAAPSTASPTASAEPGNEPEPFPEPDRDRPAVVLFSSGTTSRPKGVVHSLNTLTAGARNMAQVTGADENTVAFLVSPLTSITGIMQLHLAADTHATLVLEDAFSPRESLARMNAVGATLLGGAPVIAERLLRAAGDAGSSPGGSSPGGGLSLRTLALGGSMLPRPLLELAMDGFGIEIARVYGSSEAPNFSGSLPADDRERRLSDDGAPLPGGEARVGSARHPGEGLLRGPCLFLGYLDPADNAAAFEDGWYRCGDQIELHDGRLTVTGRLTEIVNRNGLKISLTEVDAALAGLPGALEVASFAMPDPSTGERLAVAVQPAEGAAVTLDDAVAFLLAHGLARRKLPEQLVRWDGPLPRTASGKVVRSRLVMESPAKSSDLADRLRGT</sequence>
<evidence type="ECO:0000313" key="7">
    <source>
        <dbReference type="Proteomes" id="UP000604475"/>
    </source>
</evidence>
<keyword evidence="7" id="KW-1185">Reference proteome</keyword>
<accession>A0A937RRC0</accession>
<evidence type="ECO:0000256" key="3">
    <source>
        <dbReference type="SAM" id="MobiDB-lite"/>
    </source>
</evidence>
<feature type="compositionally biased region" description="Basic and acidic residues" evidence="3">
    <location>
        <begin position="356"/>
        <end position="365"/>
    </location>
</feature>
<dbReference type="Pfam" id="PF00501">
    <property type="entry name" value="AMP-binding"/>
    <property type="match status" value="1"/>
</dbReference>
<dbReference type="InterPro" id="IPR020845">
    <property type="entry name" value="AMP-binding_CS"/>
</dbReference>
<reference evidence="6" key="1">
    <citation type="submission" date="2020-12" db="EMBL/GenBank/DDBJ databases">
        <title>Genomic characterization of non-nitrogen-fixing Frankia strains.</title>
        <authorList>
            <person name="Carlos-Shanley C."/>
            <person name="Guerra T."/>
            <person name="Hahn D."/>
        </authorList>
    </citation>
    <scope>NUCLEOTIDE SEQUENCE</scope>
    <source>
        <strain evidence="6">CN6</strain>
    </source>
</reference>
<dbReference type="InterPro" id="IPR000873">
    <property type="entry name" value="AMP-dep_synth/lig_dom"/>
</dbReference>
<protein>
    <submittedName>
        <fullName evidence="6">Acyl--CoA ligase</fullName>
    </submittedName>
</protein>
<dbReference type="Proteomes" id="UP000604475">
    <property type="component" value="Unassembled WGS sequence"/>
</dbReference>
<comment type="caution">
    <text evidence="6">The sequence shown here is derived from an EMBL/GenBank/DDBJ whole genome shotgun (WGS) entry which is preliminary data.</text>
</comment>
<dbReference type="PROSITE" id="PS00455">
    <property type="entry name" value="AMP_BINDING"/>
    <property type="match status" value="1"/>
</dbReference>
<evidence type="ECO:0000259" key="4">
    <source>
        <dbReference type="Pfam" id="PF00501"/>
    </source>
</evidence>
<dbReference type="SUPFAM" id="SSF56801">
    <property type="entry name" value="Acetyl-CoA synthetase-like"/>
    <property type="match status" value="1"/>
</dbReference>
<feature type="compositionally biased region" description="Low complexity" evidence="3">
    <location>
        <begin position="165"/>
        <end position="176"/>
    </location>
</feature>
<dbReference type="GO" id="GO:0031956">
    <property type="term" value="F:medium-chain fatty acid-CoA ligase activity"/>
    <property type="evidence" value="ECO:0007669"/>
    <property type="project" value="TreeGrafter"/>
</dbReference>
<proteinExistence type="inferred from homology"/>
<organism evidence="6 7">
    <name type="scientific">Frankia nepalensis</name>
    <dbReference type="NCBI Taxonomy" id="1836974"/>
    <lineage>
        <taxon>Bacteria</taxon>
        <taxon>Bacillati</taxon>
        <taxon>Actinomycetota</taxon>
        <taxon>Actinomycetes</taxon>
        <taxon>Frankiales</taxon>
        <taxon>Frankiaceae</taxon>
        <taxon>Frankia</taxon>
    </lineage>
</organism>
<dbReference type="Gene3D" id="3.40.50.12780">
    <property type="entry name" value="N-terminal domain of ligase-like"/>
    <property type="match status" value="1"/>
</dbReference>
<dbReference type="InterPro" id="IPR025110">
    <property type="entry name" value="AMP-bd_C"/>
</dbReference>
<feature type="region of interest" description="Disordered" evidence="3">
    <location>
        <begin position="349"/>
        <end position="382"/>
    </location>
</feature>
<feature type="region of interest" description="Disordered" evidence="3">
    <location>
        <begin position="165"/>
        <end position="190"/>
    </location>
</feature>
<evidence type="ECO:0000256" key="1">
    <source>
        <dbReference type="ARBA" id="ARBA00006432"/>
    </source>
</evidence>
<comment type="similarity">
    <text evidence="1">Belongs to the ATP-dependent AMP-binding enzyme family.</text>
</comment>
<evidence type="ECO:0000259" key="5">
    <source>
        <dbReference type="Pfam" id="PF13193"/>
    </source>
</evidence>
<name>A0A937RRC0_9ACTN</name>
<dbReference type="InterPro" id="IPR042099">
    <property type="entry name" value="ANL_N_sf"/>
</dbReference>
<dbReference type="GO" id="GO:0006631">
    <property type="term" value="P:fatty acid metabolic process"/>
    <property type="evidence" value="ECO:0007669"/>
    <property type="project" value="TreeGrafter"/>
</dbReference>
<keyword evidence="2 6" id="KW-0436">Ligase</keyword>
<evidence type="ECO:0000256" key="2">
    <source>
        <dbReference type="ARBA" id="ARBA00022598"/>
    </source>
</evidence>
<feature type="domain" description="AMP-dependent synthetase/ligase" evidence="4">
    <location>
        <begin position="36"/>
        <end position="398"/>
    </location>
</feature>
<dbReference type="Gene3D" id="3.30.300.30">
    <property type="match status" value="1"/>
</dbReference>
<dbReference type="EMBL" id="JAEACQ010000265">
    <property type="protein sequence ID" value="MBL7631283.1"/>
    <property type="molecule type" value="Genomic_DNA"/>
</dbReference>
<feature type="domain" description="AMP-binding enzyme C-terminal" evidence="5">
    <location>
        <begin position="446"/>
        <end position="523"/>
    </location>
</feature>
<dbReference type="RefSeq" id="WP_203004628.1">
    <property type="nucleotide sequence ID" value="NZ_JADWYU010000211.1"/>
</dbReference>
<dbReference type="PANTHER" id="PTHR43201">
    <property type="entry name" value="ACYL-COA SYNTHETASE"/>
    <property type="match status" value="1"/>
</dbReference>
<dbReference type="AlphaFoldDB" id="A0A937RRC0"/>